<feature type="compositionally biased region" description="Basic and acidic residues" evidence="1">
    <location>
        <begin position="550"/>
        <end position="559"/>
    </location>
</feature>
<name>A0A7C8QBG6_ORBOL</name>
<proteinExistence type="predicted"/>
<feature type="compositionally biased region" description="Polar residues" evidence="1">
    <location>
        <begin position="531"/>
        <end position="549"/>
    </location>
</feature>
<feature type="region of interest" description="Disordered" evidence="1">
    <location>
        <begin position="261"/>
        <end position="422"/>
    </location>
</feature>
<protein>
    <submittedName>
        <fullName evidence="2">Uncharacterized protein</fullName>
    </submittedName>
</protein>
<comment type="caution">
    <text evidence="2">The sequence shown here is derived from an EMBL/GenBank/DDBJ whole genome shotgun (WGS) entry which is preliminary data.</text>
</comment>
<feature type="compositionally biased region" description="Basic and acidic residues" evidence="1">
    <location>
        <begin position="445"/>
        <end position="456"/>
    </location>
</feature>
<sequence length="647" mass="72445">MHVYCKLKVNGSWILSTSCLFVDPIEIERTTESDFCSREMVDVAGIVAKLYCDVLPRLRESQQLTHRKQQRIVKLKLTKSALSNFNTSQTSSYLNTKMVSSHVATPHTPLLHPPRLTTIGDKSHVSKERMTEILNQLLIRHIWAESKARREPSSSISSVIERPPGWVLHLECKGYKSGGDLFRIGAIKSAEQLRSTIWTALKTPPKYFDLSPAKGDIQNIEWEDVEQSLKRILSMVDKAAVGPHAFPFQTIVKDGAEPDDEVLIKSPASPEPSEPKTPDQSLKSKKRKSRDPNNPLAPGDTWLNMPEVEESSPLVDPPDSQRSKLRKGLVRKMNYSDLDSPTESDEDDDDQASSKGDDESEENPDEEDDGNSSTEEYRESESDPTDDGNGSISEVSDDINIDEQGDEDQSPPQPRNQTTRMNLEISYFKDFLQHLNTAVKMMNEGPEKVGIKRIEGTGRGTTTTTKGGTPERPEKRRKKNNSKPQSIEKNAPVASISQAPDPTQEPRSTERAECTGDSNGGTSMAGLAKQPLQSNDATKPKSPTGQQDSTETKKSHIPTEQDMVYFSHGFKSQEILAEFKTLRNLTKHNYDHYKGVEEKVTKLVEDQHAKDQKLDKLIQEVGEIRESVKEFTTVVKTLFAFCKGREL</sequence>
<dbReference type="AlphaFoldDB" id="A0A7C8QBG6"/>
<feature type="compositionally biased region" description="Acidic residues" evidence="1">
    <location>
        <begin position="340"/>
        <end position="351"/>
    </location>
</feature>
<organism evidence="2 3">
    <name type="scientific">Orbilia oligospora</name>
    <name type="common">Nematode-trapping fungus</name>
    <name type="synonym">Arthrobotrys oligospora</name>
    <dbReference type="NCBI Taxonomy" id="2813651"/>
    <lineage>
        <taxon>Eukaryota</taxon>
        <taxon>Fungi</taxon>
        <taxon>Dikarya</taxon>
        <taxon>Ascomycota</taxon>
        <taxon>Pezizomycotina</taxon>
        <taxon>Orbiliomycetes</taxon>
        <taxon>Orbiliales</taxon>
        <taxon>Orbiliaceae</taxon>
        <taxon>Orbilia</taxon>
    </lineage>
</organism>
<gene>
    <name evidence="2" type="ORF">TWF191_001591</name>
</gene>
<evidence type="ECO:0000256" key="1">
    <source>
        <dbReference type="SAM" id="MobiDB-lite"/>
    </source>
</evidence>
<evidence type="ECO:0000313" key="2">
    <source>
        <dbReference type="EMBL" id="KAF3205889.1"/>
    </source>
</evidence>
<reference evidence="2 3" key="1">
    <citation type="submission" date="2019-06" db="EMBL/GenBank/DDBJ databases">
        <authorList>
            <person name="Palmer J.M."/>
        </authorList>
    </citation>
    <scope>NUCLEOTIDE SEQUENCE [LARGE SCALE GENOMIC DNA]</scope>
    <source>
        <strain evidence="2 3">TWF191</strain>
    </source>
</reference>
<dbReference type="PROSITE" id="PS51257">
    <property type="entry name" value="PROKAR_LIPOPROTEIN"/>
    <property type="match status" value="1"/>
</dbReference>
<feature type="compositionally biased region" description="Acidic residues" evidence="1">
    <location>
        <begin position="358"/>
        <end position="370"/>
    </location>
</feature>
<accession>A0A7C8QBG6</accession>
<evidence type="ECO:0000313" key="3">
    <source>
        <dbReference type="Proteomes" id="UP000483672"/>
    </source>
</evidence>
<feature type="compositionally biased region" description="Acidic residues" evidence="1">
    <location>
        <begin position="395"/>
        <end position="409"/>
    </location>
</feature>
<dbReference type="Proteomes" id="UP000483672">
    <property type="component" value="Unassembled WGS sequence"/>
</dbReference>
<dbReference type="EMBL" id="WIPF01000129">
    <property type="protein sequence ID" value="KAF3205889.1"/>
    <property type="molecule type" value="Genomic_DNA"/>
</dbReference>
<feature type="region of interest" description="Disordered" evidence="1">
    <location>
        <begin position="443"/>
        <end position="560"/>
    </location>
</feature>